<feature type="transmembrane region" description="Helical" evidence="13">
    <location>
        <begin position="540"/>
        <end position="557"/>
    </location>
</feature>
<feature type="transmembrane region" description="Helical" evidence="13">
    <location>
        <begin position="667"/>
        <end position="688"/>
    </location>
</feature>
<evidence type="ECO:0000256" key="6">
    <source>
        <dbReference type="ARBA" id="ARBA00022989"/>
    </source>
</evidence>
<gene>
    <name evidence="15" type="primary">106082780</name>
</gene>
<organism evidence="15 16">
    <name type="scientific">Stomoxys calcitrans</name>
    <name type="common">Stable fly</name>
    <name type="synonym">Conops calcitrans</name>
    <dbReference type="NCBI Taxonomy" id="35570"/>
    <lineage>
        <taxon>Eukaryota</taxon>
        <taxon>Metazoa</taxon>
        <taxon>Ecdysozoa</taxon>
        <taxon>Arthropoda</taxon>
        <taxon>Hexapoda</taxon>
        <taxon>Insecta</taxon>
        <taxon>Pterygota</taxon>
        <taxon>Neoptera</taxon>
        <taxon>Endopterygota</taxon>
        <taxon>Diptera</taxon>
        <taxon>Brachycera</taxon>
        <taxon>Muscomorpha</taxon>
        <taxon>Muscoidea</taxon>
        <taxon>Muscidae</taxon>
        <taxon>Stomoxys</taxon>
    </lineage>
</organism>
<evidence type="ECO:0000313" key="16">
    <source>
        <dbReference type="Proteomes" id="UP000095300"/>
    </source>
</evidence>
<dbReference type="InterPro" id="IPR005821">
    <property type="entry name" value="Ion_trans_dom"/>
</dbReference>
<feature type="region of interest" description="Disordered" evidence="12">
    <location>
        <begin position="1"/>
        <end position="28"/>
    </location>
</feature>
<reference evidence="16" key="1">
    <citation type="submission" date="2015-05" db="EMBL/GenBank/DDBJ databases">
        <authorList>
            <person name="Wilson R.K."/>
            <person name="Warren W.C."/>
            <person name="Olafson P."/>
        </authorList>
    </citation>
    <scope>NUCLEOTIDE SEQUENCE [LARGE SCALE GENOMIC DNA]</scope>
    <source>
        <strain evidence="16">USDA</strain>
    </source>
</reference>
<feature type="transmembrane region" description="Helical" evidence="13">
    <location>
        <begin position="563"/>
        <end position="587"/>
    </location>
</feature>
<accession>A0A1I8NP18</accession>
<dbReference type="GO" id="GO:0022857">
    <property type="term" value="F:transmembrane transporter activity"/>
    <property type="evidence" value="ECO:0007669"/>
    <property type="project" value="TreeGrafter"/>
</dbReference>
<dbReference type="STRING" id="35570.A0A1I8NP18"/>
<dbReference type="EnsemblMetazoa" id="SCAU000775-RA">
    <property type="protein sequence ID" value="SCAU000775-PA"/>
    <property type="gene ID" value="SCAU000775"/>
</dbReference>
<evidence type="ECO:0000259" key="14">
    <source>
        <dbReference type="Pfam" id="PF00520"/>
    </source>
</evidence>
<evidence type="ECO:0000256" key="10">
    <source>
        <dbReference type="ARBA" id="ARBA00023180"/>
    </source>
</evidence>
<dbReference type="Pfam" id="PF00520">
    <property type="entry name" value="Ion_trans"/>
    <property type="match status" value="1"/>
</dbReference>
<dbReference type="AlphaFoldDB" id="A0A1I8NP18"/>
<evidence type="ECO:0000256" key="9">
    <source>
        <dbReference type="ARBA" id="ARBA00023136"/>
    </source>
</evidence>
<evidence type="ECO:0000256" key="11">
    <source>
        <dbReference type="ARBA" id="ARBA00023303"/>
    </source>
</evidence>
<feature type="transmembrane region" description="Helical" evidence="13">
    <location>
        <begin position="608"/>
        <end position="626"/>
    </location>
</feature>
<keyword evidence="5" id="KW-0677">Repeat</keyword>
<evidence type="ECO:0000256" key="1">
    <source>
        <dbReference type="ARBA" id="ARBA00004141"/>
    </source>
</evidence>
<dbReference type="VEuPathDB" id="VectorBase:SCAU000775"/>
<dbReference type="OrthoDB" id="8065205at2759"/>
<keyword evidence="2" id="KW-0813">Transport</keyword>
<dbReference type="InterPro" id="IPR036770">
    <property type="entry name" value="Ankyrin_rpt-contain_sf"/>
</dbReference>
<evidence type="ECO:0000256" key="13">
    <source>
        <dbReference type="SAM" id="Phobius"/>
    </source>
</evidence>
<dbReference type="Gene3D" id="1.25.40.20">
    <property type="entry name" value="Ankyrin repeat-containing domain"/>
    <property type="match status" value="2"/>
</dbReference>
<proteinExistence type="predicted"/>
<evidence type="ECO:0000256" key="12">
    <source>
        <dbReference type="SAM" id="MobiDB-lite"/>
    </source>
</evidence>
<dbReference type="PANTHER" id="PTHR47143">
    <property type="entry name" value="TRANSIENT RECEPTOR POTENTIAL CATION CHANNEL PROTEIN PAINLESS"/>
    <property type="match status" value="1"/>
</dbReference>
<keyword evidence="4 13" id="KW-0812">Transmembrane</keyword>
<keyword evidence="8" id="KW-0406">Ion transport</keyword>
<keyword evidence="9 13" id="KW-0472">Membrane</keyword>
<keyword evidence="10" id="KW-0325">Glycoprotein</keyword>
<evidence type="ECO:0000313" key="15">
    <source>
        <dbReference type="EnsemblMetazoa" id="SCAU000775-PD"/>
    </source>
</evidence>
<feature type="transmembrane region" description="Helical" evidence="13">
    <location>
        <begin position="474"/>
        <end position="497"/>
    </location>
</feature>
<comment type="subcellular location">
    <subcellularLocation>
        <location evidence="1">Membrane</location>
        <topology evidence="1">Multi-pass membrane protein</topology>
    </subcellularLocation>
</comment>
<sequence>MELPEIVINSQESIDSSATQSTESNETKETRLAYAFRNRDLDKFAQYISMGDDPADMYDDQLCIYHAILSTAGSAEYVRKCRECPVVYEDKLAKWSVLYAAKSMDAKILKLVLPSAYVNEIWCDFSALHYLAAYSTSDNANSVVECMDLLLQHYAIPIYADVNNDTPLSCAMKNVYLDYKSKQKIVQKLLEKDPVKNSALRSELLSEFKDLQFPAADMELSYDVPPSKSCCTRGDCCMGEKNEKFFLAIKNHHKKCFDRLLEEGANYIEAGYSNIRPLVYALICINSYALRILLAKDDVAEFDPQFDVFMNLVFCYERSTHIEISDFGKCLDVLLKYQCLDINDTDMDGRTIVHLSSHLSDECVLEILKRGSLLAIKTYDGELAISNIRPNVLNAFFDSLIIRENDTGSWKITMDYSNFYYRPTGVANANADANFATQMEIVKAIAETETNKKLLEHPLITVFLDLKWRQLSGLFYLNFWLYMFFVCACVPYILFKLGNHEKWSQIFCGLTALGVSYLVVRECLQLKINFRKYLREPVNYMEWLLIALVIVLCIRNDFERYTLNLICSLTIMLLTIELFQLLGSLPFMSLALRMHMFQMVLKSFLKNFLLYSIFVAAFSLCFYIMIGRSGEASEGLNGFTNPPKAFLKSLVMMVGELDAGELQLNDYFTTALFLGFVFVVTIVLFNLINGSAIHDILEIEEDAKINEAEQRVKLLTANYDNLNTWKLSSFKHFQPMQSDADADADDVNVGKLIPKFLRRISIYANKDKKFVAEPEWCMHTNEGKIVYFRSKKESENIILDHQTIENIMQRVSDPHKTEDDVKQMRKELQMVREKLKEIADTLNAW</sequence>
<dbReference type="PANTHER" id="PTHR47143:SF1">
    <property type="entry name" value="ION_TRANS DOMAIN-CONTAINING PROTEIN"/>
    <property type="match status" value="1"/>
</dbReference>
<keyword evidence="11" id="KW-0407">Ion channel</keyword>
<reference evidence="15" key="2">
    <citation type="submission" date="2020-05" db="UniProtKB">
        <authorList>
            <consortium name="EnsemblMetazoa"/>
        </authorList>
    </citation>
    <scope>IDENTIFICATION</scope>
    <source>
        <strain evidence="15">USDA</strain>
    </source>
</reference>
<dbReference type="GO" id="GO:0034220">
    <property type="term" value="P:monoatomic ion transmembrane transport"/>
    <property type="evidence" value="ECO:0007669"/>
    <property type="project" value="UniProtKB-KW"/>
</dbReference>
<dbReference type="EnsemblMetazoa" id="SCAU000775-RC">
    <property type="protein sequence ID" value="SCAU000775-PC"/>
    <property type="gene ID" value="SCAU000775"/>
</dbReference>
<evidence type="ECO:0000256" key="8">
    <source>
        <dbReference type="ARBA" id="ARBA00023065"/>
    </source>
</evidence>
<dbReference type="InterPro" id="IPR052076">
    <property type="entry name" value="TRP_cation_channel"/>
</dbReference>
<keyword evidence="6 13" id="KW-1133">Transmembrane helix</keyword>
<evidence type="ECO:0000256" key="2">
    <source>
        <dbReference type="ARBA" id="ARBA00022448"/>
    </source>
</evidence>
<evidence type="ECO:0000256" key="7">
    <source>
        <dbReference type="ARBA" id="ARBA00023043"/>
    </source>
</evidence>
<keyword evidence="7" id="KW-0040">ANK repeat</keyword>
<evidence type="ECO:0000256" key="5">
    <source>
        <dbReference type="ARBA" id="ARBA00022737"/>
    </source>
</evidence>
<dbReference type="EnsemblMetazoa" id="SCAU000775-RB">
    <property type="protein sequence ID" value="SCAU000775-PB"/>
    <property type="gene ID" value="SCAU000775"/>
</dbReference>
<dbReference type="Proteomes" id="UP000095300">
    <property type="component" value="Unassembled WGS sequence"/>
</dbReference>
<dbReference type="InterPro" id="IPR002110">
    <property type="entry name" value="Ankyrin_rpt"/>
</dbReference>
<keyword evidence="16" id="KW-1185">Reference proteome</keyword>
<dbReference type="SUPFAM" id="SSF48403">
    <property type="entry name" value="Ankyrin repeat"/>
    <property type="match status" value="1"/>
</dbReference>
<protein>
    <recommendedName>
        <fullName evidence="14">Ion transport domain-containing protein</fullName>
    </recommendedName>
</protein>
<dbReference type="SMART" id="SM00248">
    <property type="entry name" value="ANK"/>
    <property type="match status" value="4"/>
</dbReference>
<feature type="compositionally biased region" description="Polar residues" evidence="12">
    <location>
        <begin position="8"/>
        <end position="24"/>
    </location>
</feature>
<dbReference type="KEGG" id="scac:106082780"/>
<dbReference type="EnsemblMetazoa" id="SCAU000775-RD">
    <property type="protein sequence ID" value="SCAU000775-PD"/>
    <property type="gene ID" value="SCAU000775"/>
</dbReference>
<dbReference type="GO" id="GO:1902495">
    <property type="term" value="C:transmembrane transporter complex"/>
    <property type="evidence" value="ECO:0007669"/>
    <property type="project" value="TreeGrafter"/>
</dbReference>
<keyword evidence="3" id="KW-0716">Sensory transduction</keyword>
<feature type="domain" description="Ion transport" evidence="14">
    <location>
        <begin position="478"/>
        <end position="703"/>
    </location>
</feature>
<name>A0A1I8NP18_STOCA</name>
<evidence type="ECO:0000256" key="4">
    <source>
        <dbReference type="ARBA" id="ARBA00022692"/>
    </source>
</evidence>
<evidence type="ECO:0000256" key="3">
    <source>
        <dbReference type="ARBA" id="ARBA00022606"/>
    </source>
</evidence>